<dbReference type="Proteomes" id="UP000054560">
    <property type="component" value="Unassembled WGS sequence"/>
</dbReference>
<reference evidence="1 2" key="1">
    <citation type="submission" date="2011-02" db="EMBL/GenBank/DDBJ databases">
        <title>The Genome Sequence of Sphaeroforma arctica JP610.</title>
        <authorList>
            <consortium name="The Broad Institute Genome Sequencing Platform"/>
            <person name="Russ C."/>
            <person name="Cuomo C."/>
            <person name="Young S.K."/>
            <person name="Zeng Q."/>
            <person name="Gargeya S."/>
            <person name="Alvarado L."/>
            <person name="Berlin A."/>
            <person name="Chapman S.B."/>
            <person name="Chen Z."/>
            <person name="Freedman E."/>
            <person name="Gellesch M."/>
            <person name="Goldberg J."/>
            <person name="Griggs A."/>
            <person name="Gujja S."/>
            <person name="Heilman E."/>
            <person name="Heiman D."/>
            <person name="Howarth C."/>
            <person name="Mehta T."/>
            <person name="Neiman D."/>
            <person name="Pearson M."/>
            <person name="Roberts A."/>
            <person name="Saif S."/>
            <person name="Shea T."/>
            <person name="Shenoy N."/>
            <person name="Sisk P."/>
            <person name="Stolte C."/>
            <person name="Sykes S."/>
            <person name="White J."/>
            <person name="Yandava C."/>
            <person name="Burger G."/>
            <person name="Gray M.W."/>
            <person name="Holland P.W.H."/>
            <person name="King N."/>
            <person name="Lang F.B.F."/>
            <person name="Roger A.J."/>
            <person name="Ruiz-Trillo I."/>
            <person name="Haas B."/>
            <person name="Nusbaum C."/>
            <person name="Birren B."/>
        </authorList>
    </citation>
    <scope>NUCLEOTIDE SEQUENCE [LARGE SCALE GENOMIC DNA]</scope>
    <source>
        <strain evidence="1 2">JP610</strain>
    </source>
</reference>
<accession>A0A0L0F5T7</accession>
<protein>
    <submittedName>
        <fullName evidence="1">Uncharacterized protein</fullName>
    </submittedName>
</protein>
<evidence type="ECO:0000313" key="2">
    <source>
        <dbReference type="Proteomes" id="UP000054560"/>
    </source>
</evidence>
<proteinExistence type="predicted"/>
<sequence length="72" mass="8009">MLPPFLAQEIEKRAIAQTIVAERIFKHLGAASKNDVVDLYGQLINVLFETRHDSCTDLFVSVITGVPIVLQD</sequence>
<name>A0A0L0F5T7_9EUKA</name>
<feature type="non-terminal residue" evidence="1">
    <location>
        <position position="72"/>
    </location>
</feature>
<dbReference type="GeneID" id="25915952"/>
<dbReference type="AlphaFoldDB" id="A0A0L0F5T7"/>
<evidence type="ECO:0000313" key="1">
    <source>
        <dbReference type="EMBL" id="KNC72004.1"/>
    </source>
</evidence>
<organism evidence="1 2">
    <name type="scientific">Sphaeroforma arctica JP610</name>
    <dbReference type="NCBI Taxonomy" id="667725"/>
    <lineage>
        <taxon>Eukaryota</taxon>
        <taxon>Ichthyosporea</taxon>
        <taxon>Ichthyophonida</taxon>
        <taxon>Sphaeroforma</taxon>
    </lineage>
</organism>
<keyword evidence="2" id="KW-1185">Reference proteome</keyword>
<dbReference type="EMBL" id="KQ247728">
    <property type="protein sequence ID" value="KNC72004.1"/>
    <property type="molecule type" value="Genomic_DNA"/>
</dbReference>
<dbReference type="RefSeq" id="XP_014145906.1">
    <property type="nucleotide sequence ID" value="XM_014290431.1"/>
</dbReference>
<gene>
    <name evidence="1" type="ORF">SARC_15448</name>
</gene>